<dbReference type="EMBL" id="ML210207">
    <property type="protein sequence ID" value="TFK24055.1"/>
    <property type="molecule type" value="Genomic_DNA"/>
</dbReference>
<name>A0A5C3KV19_COPMA</name>
<evidence type="ECO:0000256" key="1">
    <source>
        <dbReference type="SAM" id="MobiDB-lite"/>
    </source>
</evidence>
<sequence>MRHYYLRTSFIFTAYINVANGVDILHVRQDVDDLLVNVPAECAEQCAHAMGIQDSSTTILEITIAHLQQCNDPTYSERLRLDCTCQQTTIIAFESCYPCIFKRRQPDTSDEDAASQGKSATQGFITTCRLAGYNIGDAESESSVLTPSTGSGPSTTLPMPVVDYSTPSPMSPSAGPSMTTAIANNATLSLTRPEAGPSTIVPFSFSTQFVRPNPTSSPGRRGGSGFGAPENTFAVLVAATLTLMVTTMF</sequence>
<organism evidence="2 3">
    <name type="scientific">Coprinopsis marcescibilis</name>
    <name type="common">Agaric fungus</name>
    <name type="synonym">Psathyrella marcescibilis</name>
    <dbReference type="NCBI Taxonomy" id="230819"/>
    <lineage>
        <taxon>Eukaryota</taxon>
        <taxon>Fungi</taxon>
        <taxon>Dikarya</taxon>
        <taxon>Basidiomycota</taxon>
        <taxon>Agaricomycotina</taxon>
        <taxon>Agaricomycetes</taxon>
        <taxon>Agaricomycetidae</taxon>
        <taxon>Agaricales</taxon>
        <taxon>Agaricineae</taxon>
        <taxon>Psathyrellaceae</taxon>
        <taxon>Coprinopsis</taxon>
    </lineage>
</organism>
<evidence type="ECO:0000313" key="3">
    <source>
        <dbReference type="Proteomes" id="UP000307440"/>
    </source>
</evidence>
<protein>
    <submittedName>
        <fullName evidence="2">Uncharacterized protein</fullName>
    </submittedName>
</protein>
<feature type="region of interest" description="Disordered" evidence="1">
    <location>
        <begin position="206"/>
        <end position="229"/>
    </location>
</feature>
<dbReference type="AlphaFoldDB" id="A0A5C3KV19"/>
<proteinExistence type="predicted"/>
<gene>
    <name evidence="2" type="ORF">FA15DRAFT_756804</name>
</gene>
<reference evidence="2 3" key="1">
    <citation type="journal article" date="2019" name="Nat. Ecol. Evol.">
        <title>Megaphylogeny resolves global patterns of mushroom evolution.</title>
        <authorList>
            <person name="Varga T."/>
            <person name="Krizsan K."/>
            <person name="Foldi C."/>
            <person name="Dima B."/>
            <person name="Sanchez-Garcia M."/>
            <person name="Sanchez-Ramirez S."/>
            <person name="Szollosi G.J."/>
            <person name="Szarkandi J.G."/>
            <person name="Papp V."/>
            <person name="Albert L."/>
            <person name="Andreopoulos W."/>
            <person name="Angelini C."/>
            <person name="Antonin V."/>
            <person name="Barry K.W."/>
            <person name="Bougher N.L."/>
            <person name="Buchanan P."/>
            <person name="Buyck B."/>
            <person name="Bense V."/>
            <person name="Catcheside P."/>
            <person name="Chovatia M."/>
            <person name="Cooper J."/>
            <person name="Damon W."/>
            <person name="Desjardin D."/>
            <person name="Finy P."/>
            <person name="Geml J."/>
            <person name="Haridas S."/>
            <person name="Hughes K."/>
            <person name="Justo A."/>
            <person name="Karasinski D."/>
            <person name="Kautmanova I."/>
            <person name="Kiss B."/>
            <person name="Kocsube S."/>
            <person name="Kotiranta H."/>
            <person name="LaButti K.M."/>
            <person name="Lechner B.E."/>
            <person name="Liimatainen K."/>
            <person name="Lipzen A."/>
            <person name="Lukacs Z."/>
            <person name="Mihaltcheva S."/>
            <person name="Morgado L.N."/>
            <person name="Niskanen T."/>
            <person name="Noordeloos M.E."/>
            <person name="Ohm R.A."/>
            <person name="Ortiz-Santana B."/>
            <person name="Ovrebo C."/>
            <person name="Racz N."/>
            <person name="Riley R."/>
            <person name="Savchenko A."/>
            <person name="Shiryaev A."/>
            <person name="Soop K."/>
            <person name="Spirin V."/>
            <person name="Szebenyi C."/>
            <person name="Tomsovsky M."/>
            <person name="Tulloss R.E."/>
            <person name="Uehling J."/>
            <person name="Grigoriev I.V."/>
            <person name="Vagvolgyi C."/>
            <person name="Papp T."/>
            <person name="Martin F.M."/>
            <person name="Miettinen O."/>
            <person name="Hibbett D.S."/>
            <person name="Nagy L.G."/>
        </authorList>
    </citation>
    <scope>NUCLEOTIDE SEQUENCE [LARGE SCALE GENOMIC DNA]</scope>
    <source>
        <strain evidence="2 3">CBS 121175</strain>
    </source>
</reference>
<dbReference type="Proteomes" id="UP000307440">
    <property type="component" value="Unassembled WGS sequence"/>
</dbReference>
<accession>A0A5C3KV19</accession>
<keyword evidence="3" id="KW-1185">Reference proteome</keyword>
<evidence type="ECO:0000313" key="2">
    <source>
        <dbReference type="EMBL" id="TFK24055.1"/>
    </source>
</evidence>